<sequence>MRAGAIQSESRVEDIVDEEYVSPAKVSSAVFQAANFSGRLSAFITGNVPKFHLGIGIEMAEEVDDKENAAFEKGNDGERAVLVGLADRRGKRTDATLDREGREVGLARGAGH</sequence>
<feature type="region of interest" description="Disordered" evidence="1">
    <location>
        <begin position="93"/>
        <end position="112"/>
    </location>
</feature>
<accession>A0A0R2XG48</accession>
<evidence type="ECO:0000313" key="3">
    <source>
        <dbReference type="Proteomes" id="UP000051557"/>
    </source>
</evidence>
<dbReference type="EMBL" id="LIDM01000037">
    <property type="protein sequence ID" value="KRP33009.1"/>
    <property type="molecule type" value="Genomic_DNA"/>
</dbReference>
<evidence type="ECO:0000313" key="2">
    <source>
        <dbReference type="EMBL" id="KRP33009.1"/>
    </source>
</evidence>
<dbReference type="Proteomes" id="UP000051557">
    <property type="component" value="Unassembled WGS sequence"/>
</dbReference>
<evidence type="ECO:0000256" key="1">
    <source>
        <dbReference type="SAM" id="MobiDB-lite"/>
    </source>
</evidence>
<gene>
    <name evidence="2" type="ORF">ABS32_01705</name>
</gene>
<comment type="caution">
    <text evidence="2">The sequence shown here is derived from an EMBL/GenBank/DDBJ whole genome shotgun (WGS) entry which is preliminary data.</text>
</comment>
<reference evidence="2 3" key="1">
    <citation type="submission" date="2015-10" db="EMBL/GenBank/DDBJ databases">
        <title>Metagenome-Assembled Genomes uncover a global brackish microbiome.</title>
        <authorList>
            <person name="Hugerth L.W."/>
            <person name="Larsson J."/>
            <person name="Alneberg J."/>
            <person name="Lindh M.V."/>
            <person name="Legrand C."/>
            <person name="Pinhassi J."/>
            <person name="Andersson A.F."/>
        </authorList>
    </citation>
    <scope>NUCLEOTIDE SEQUENCE [LARGE SCALE GENOMIC DNA]</scope>
    <source>
        <strain evidence="2">BACL9 MAG-120820-bin42</strain>
    </source>
</reference>
<protein>
    <submittedName>
        <fullName evidence="2">Uncharacterized protein</fullName>
    </submittedName>
</protein>
<dbReference type="AlphaFoldDB" id="A0A0R2XG48"/>
<name>A0A0R2XG48_9BACT</name>
<feature type="compositionally biased region" description="Basic and acidic residues" evidence="1">
    <location>
        <begin position="93"/>
        <end position="105"/>
    </location>
</feature>
<proteinExistence type="predicted"/>
<organism evidence="2 3">
    <name type="scientific">Verrucomicrobia subdivision 6 bacterium BACL9 MAG-120820-bin42</name>
    <dbReference type="NCBI Taxonomy" id="1655634"/>
    <lineage>
        <taxon>Bacteria</taxon>
        <taxon>Pseudomonadati</taxon>
        <taxon>Verrucomicrobiota</taxon>
        <taxon>Verrucomicrobiia</taxon>
        <taxon>Verrucomicrobiales</taxon>
        <taxon>Verrucomicrobia subdivision 6</taxon>
    </lineage>
</organism>